<organism evidence="5 6">
    <name type="scientific">Homarus americanus</name>
    <name type="common">American lobster</name>
    <dbReference type="NCBI Taxonomy" id="6706"/>
    <lineage>
        <taxon>Eukaryota</taxon>
        <taxon>Metazoa</taxon>
        <taxon>Ecdysozoa</taxon>
        <taxon>Arthropoda</taxon>
        <taxon>Crustacea</taxon>
        <taxon>Multicrustacea</taxon>
        <taxon>Malacostraca</taxon>
        <taxon>Eumalacostraca</taxon>
        <taxon>Eucarida</taxon>
        <taxon>Decapoda</taxon>
        <taxon>Pleocyemata</taxon>
        <taxon>Astacidea</taxon>
        <taxon>Nephropoidea</taxon>
        <taxon>Nephropidae</taxon>
        <taxon>Homarus</taxon>
    </lineage>
</organism>
<gene>
    <name evidence="5" type="primary">Ankrd50-L3</name>
    <name evidence="5" type="ORF">Hamer_G010487</name>
</gene>
<keyword evidence="6" id="KW-1185">Reference proteome</keyword>
<feature type="repeat" description="ANK" evidence="3">
    <location>
        <begin position="132"/>
        <end position="164"/>
    </location>
</feature>
<dbReference type="PRINTS" id="PR01415">
    <property type="entry name" value="ANKYRIN"/>
</dbReference>
<feature type="compositionally biased region" description="Polar residues" evidence="4">
    <location>
        <begin position="264"/>
        <end position="284"/>
    </location>
</feature>
<feature type="repeat" description="ANK" evidence="3">
    <location>
        <begin position="37"/>
        <end position="69"/>
    </location>
</feature>
<dbReference type="Pfam" id="PF13857">
    <property type="entry name" value="Ank_5"/>
    <property type="match status" value="1"/>
</dbReference>
<reference evidence="5" key="1">
    <citation type="journal article" date="2021" name="Sci. Adv.">
        <title>The American lobster genome reveals insights on longevity, neural, and immune adaptations.</title>
        <authorList>
            <person name="Polinski J.M."/>
            <person name="Zimin A.V."/>
            <person name="Clark K.F."/>
            <person name="Kohn A.B."/>
            <person name="Sadowski N."/>
            <person name="Timp W."/>
            <person name="Ptitsyn A."/>
            <person name="Khanna P."/>
            <person name="Romanova D.Y."/>
            <person name="Williams P."/>
            <person name="Greenwood S.J."/>
            <person name="Moroz L.L."/>
            <person name="Walt D.R."/>
            <person name="Bodnar A.G."/>
        </authorList>
    </citation>
    <scope>NUCLEOTIDE SEQUENCE</scope>
    <source>
        <strain evidence="5">GMGI-L3</strain>
    </source>
</reference>
<dbReference type="Pfam" id="PF12796">
    <property type="entry name" value="Ank_2"/>
    <property type="match status" value="1"/>
</dbReference>
<dbReference type="AlphaFoldDB" id="A0A8J5K022"/>
<feature type="repeat" description="ANK" evidence="3">
    <location>
        <begin position="74"/>
        <end position="106"/>
    </location>
</feature>
<dbReference type="Gene3D" id="1.25.40.20">
    <property type="entry name" value="Ankyrin repeat-containing domain"/>
    <property type="match status" value="2"/>
</dbReference>
<dbReference type="PROSITE" id="PS50088">
    <property type="entry name" value="ANK_REPEAT"/>
    <property type="match status" value="3"/>
</dbReference>
<proteinExistence type="predicted"/>
<evidence type="ECO:0000256" key="3">
    <source>
        <dbReference type="PROSITE-ProRule" id="PRU00023"/>
    </source>
</evidence>
<dbReference type="SMART" id="SM00248">
    <property type="entry name" value="ANK"/>
    <property type="match status" value="3"/>
</dbReference>
<dbReference type="EMBL" id="JAHLQT010022185">
    <property type="protein sequence ID" value="KAG7166816.1"/>
    <property type="molecule type" value="Genomic_DNA"/>
</dbReference>
<feature type="compositionally biased region" description="Basic and acidic residues" evidence="4">
    <location>
        <begin position="340"/>
        <end position="349"/>
    </location>
</feature>
<keyword evidence="1" id="KW-0677">Repeat</keyword>
<feature type="compositionally biased region" description="Basic residues" evidence="4">
    <location>
        <begin position="251"/>
        <end position="261"/>
    </location>
</feature>
<keyword evidence="2 3" id="KW-0040">ANK repeat</keyword>
<evidence type="ECO:0000256" key="1">
    <source>
        <dbReference type="ARBA" id="ARBA00022737"/>
    </source>
</evidence>
<name>A0A8J5K022_HOMAM</name>
<evidence type="ECO:0000256" key="4">
    <source>
        <dbReference type="SAM" id="MobiDB-lite"/>
    </source>
</evidence>
<dbReference type="PANTHER" id="PTHR24171">
    <property type="entry name" value="ANKYRIN REPEAT DOMAIN-CONTAINING PROTEIN 39-RELATED"/>
    <property type="match status" value="1"/>
</dbReference>
<comment type="caution">
    <text evidence="5">The sequence shown here is derived from an EMBL/GenBank/DDBJ whole genome shotgun (WGS) entry which is preliminary data.</text>
</comment>
<protein>
    <submittedName>
        <fullName evidence="5">Ankyrin repeat domain-containing protein 50-like 3</fullName>
    </submittedName>
</protein>
<evidence type="ECO:0000313" key="5">
    <source>
        <dbReference type="EMBL" id="KAG7166816.1"/>
    </source>
</evidence>
<evidence type="ECO:0000256" key="2">
    <source>
        <dbReference type="ARBA" id="ARBA00023043"/>
    </source>
</evidence>
<dbReference type="Proteomes" id="UP000747542">
    <property type="component" value="Unassembled WGS sequence"/>
</dbReference>
<dbReference type="PROSITE" id="PS50297">
    <property type="entry name" value="ANK_REP_REGION"/>
    <property type="match status" value="3"/>
</dbReference>
<feature type="region of interest" description="Disordered" evidence="4">
    <location>
        <begin position="242"/>
        <end position="349"/>
    </location>
</feature>
<evidence type="ECO:0000313" key="6">
    <source>
        <dbReference type="Proteomes" id="UP000747542"/>
    </source>
</evidence>
<feature type="non-terminal residue" evidence="5">
    <location>
        <position position="1"/>
    </location>
</feature>
<dbReference type="InterPro" id="IPR002110">
    <property type="entry name" value="Ankyrin_rpt"/>
</dbReference>
<feature type="compositionally biased region" description="Basic and acidic residues" evidence="4">
    <location>
        <begin position="295"/>
        <end position="316"/>
    </location>
</feature>
<accession>A0A8J5K022</accession>
<dbReference type="SUPFAM" id="SSF48403">
    <property type="entry name" value="Ankyrin repeat"/>
    <property type="match status" value="1"/>
</dbReference>
<dbReference type="InterPro" id="IPR036770">
    <property type="entry name" value="Ankyrin_rpt-contain_sf"/>
</dbReference>
<sequence length="349" mass="38409">MADLQYKLVNSAKVGDVSGVEKALGEGARVDDQDLTSGRAPIHHASAAGHVDIVRLLLARGAQVDLASTHPGDAGATPVHLAAEGGYSQVLTALLAAGAVPDIYDYNTIRGRREVLEVLLDHGCDLSSRAGDWTTPLHHAAAQGHLFLVKWLVKNGGRLDLTDKAGRTPQEYSRVRYHRRVYRYFKNIMKAVRRPLSATQKPFMYNIRSYQSKTKAPNPITLSRLPIPKQDYEKMRRLNLNLNNKQITPRHPAKPFVHTKKNLPASTTPKTDSLPVSKTTTSEQQSKDLAVNKTSKSEPHSKDLAVNKTTKSEPQSKDLAVNKTAKSEPQSKDLPVNKTAKSEPQSKDL</sequence>